<gene>
    <name evidence="2" type="ORF">B0T24DRAFT_675818</name>
</gene>
<name>A0AAE0NEL2_9PEZI</name>
<comment type="caution">
    <text evidence="2">The sequence shown here is derived from an EMBL/GenBank/DDBJ whole genome shotgun (WGS) entry which is preliminary data.</text>
</comment>
<feature type="region of interest" description="Disordered" evidence="1">
    <location>
        <begin position="282"/>
        <end position="307"/>
    </location>
</feature>
<feature type="compositionally biased region" description="Low complexity" evidence="1">
    <location>
        <begin position="355"/>
        <end position="366"/>
    </location>
</feature>
<dbReference type="AlphaFoldDB" id="A0AAE0NEL2"/>
<dbReference type="Proteomes" id="UP001287356">
    <property type="component" value="Unassembled WGS sequence"/>
</dbReference>
<evidence type="ECO:0000313" key="3">
    <source>
        <dbReference type="Proteomes" id="UP001287356"/>
    </source>
</evidence>
<feature type="region of interest" description="Disordered" evidence="1">
    <location>
        <begin position="341"/>
        <end position="402"/>
    </location>
</feature>
<reference evidence="2" key="1">
    <citation type="journal article" date="2023" name="Mol. Phylogenet. Evol.">
        <title>Genome-scale phylogeny and comparative genomics of the fungal order Sordariales.</title>
        <authorList>
            <person name="Hensen N."/>
            <person name="Bonometti L."/>
            <person name="Westerberg I."/>
            <person name="Brannstrom I.O."/>
            <person name="Guillou S."/>
            <person name="Cros-Aarteil S."/>
            <person name="Calhoun S."/>
            <person name="Haridas S."/>
            <person name="Kuo A."/>
            <person name="Mondo S."/>
            <person name="Pangilinan J."/>
            <person name="Riley R."/>
            <person name="LaButti K."/>
            <person name="Andreopoulos B."/>
            <person name="Lipzen A."/>
            <person name="Chen C."/>
            <person name="Yan M."/>
            <person name="Daum C."/>
            <person name="Ng V."/>
            <person name="Clum A."/>
            <person name="Steindorff A."/>
            <person name="Ohm R.A."/>
            <person name="Martin F."/>
            <person name="Silar P."/>
            <person name="Natvig D.O."/>
            <person name="Lalanne C."/>
            <person name="Gautier V."/>
            <person name="Ament-Velasquez S.L."/>
            <person name="Kruys A."/>
            <person name="Hutchinson M.I."/>
            <person name="Powell A.J."/>
            <person name="Barry K."/>
            <person name="Miller A.N."/>
            <person name="Grigoriev I.V."/>
            <person name="Debuchy R."/>
            <person name="Gladieux P."/>
            <person name="Hiltunen Thoren M."/>
            <person name="Johannesson H."/>
        </authorList>
    </citation>
    <scope>NUCLEOTIDE SEQUENCE</scope>
    <source>
        <strain evidence="2">CBS 958.72</strain>
    </source>
</reference>
<dbReference type="EMBL" id="JAULSN010000002">
    <property type="protein sequence ID" value="KAK3380085.1"/>
    <property type="molecule type" value="Genomic_DNA"/>
</dbReference>
<keyword evidence="3" id="KW-1185">Reference proteome</keyword>
<reference evidence="2" key="2">
    <citation type="submission" date="2023-06" db="EMBL/GenBank/DDBJ databases">
        <authorList>
            <consortium name="Lawrence Berkeley National Laboratory"/>
            <person name="Haridas S."/>
            <person name="Hensen N."/>
            <person name="Bonometti L."/>
            <person name="Westerberg I."/>
            <person name="Brannstrom I.O."/>
            <person name="Guillou S."/>
            <person name="Cros-Aarteil S."/>
            <person name="Calhoun S."/>
            <person name="Kuo A."/>
            <person name="Mondo S."/>
            <person name="Pangilinan J."/>
            <person name="Riley R."/>
            <person name="Labutti K."/>
            <person name="Andreopoulos B."/>
            <person name="Lipzen A."/>
            <person name="Chen C."/>
            <person name="Yanf M."/>
            <person name="Daum C."/>
            <person name="Ng V."/>
            <person name="Clum A."/>
            <person name="Steindorff A."/>
            <person name="Ohm R."/>
            <person name="Martin F."/>
            <person name="Silar P."/>
            <person name="Natvig D."/>
            <person name="Lalanne C."/>
            <person name="Gautier V."/>
            <person name="Ament-Velasquez S.L."/>
            <person name="Kruys A."/>
            <person name="Hutchinson M.I."/>
            <person name="Powell A.J."/>
            <person name="Barry K."/>
            <person name="Miller A.N."/>
            <person name="Grigoriev I.V."/>
            <person name="Debuchy R."/>
            <person name="Gladieux P."/>
            <person name="Thoren M.H."/>
            <person name="Johannesson H."/>
        </authorList>
    </citation>
    <scope>NUCLEOTIDE SEQUENCE</scope>
    <source>
        <strain evidence="2">CBS 958.72</strain>
    </source>
</reference>
<accession>A0AAE0NEL2</accession>
<evidence type="ECO:0000313" key="2">
    <source>
        <dbReference type="EMBL" id="KAK3380085.1"/>
    </source>
</evidence>
<evidence type="ECO:0000256" key="1">
    <source>
        <dbReference type="SAM" id="MobiDB-lite"/>
    </source>
</evidence>
<organism evidence="2 3">
    <name type="scientific">Lasiosphaeria ovina</name>
    <dbReference type="NCBI Taxonomy" id="92902"/>
    <lineage>
        <taxon>Eukaryota</taxon>
        <taxon>Fungi</taxon>
        <taxon>Dikarya</taxon>
        <taxon>Ascomycota</taxon>
        <taxon>Pezizomycotina</taxon>
        <taxon>Sordariomycetes</taxon>
        <taxon>Sordariomycetidae</taxon>
        <taxon>Sordariales</taxon>
        <taxon>Lasiosphaeriaceae</taxon>
        <taxon>Lasiosphaeria</taxon>
    </lineage>
</organism>
<protein>
    <submittedName>
        <fullName evidence="2">Uncharacterized protein</fullName>
    </submittedName>
</protein>
<sequence length="534" mass="58558">MAHPAAEWDVGLFTDDDDVDDDLFGDRDVVGAGGNADSAPPAPIKPFFELALPRGPILSSAAVAPATASAPPGAALSPRAGQSAVGTVVSPQFFSEGDDVLEAMFEALDEELRQDQPVDNATSSSGPRPGASITLADIGFPLANAATRRNTRLNRRSDGNVGEAAGLAEFLTFKVERFDEHFERLGLGAHKGKSLKKAFEDLVAERGPDRTVSLCHDKEGLLRLAFDLLVEERWGVKWFGPDCERVIAQPPIWPEDSTVLIIHFTSLLRKVFHFHKLKIAKTAKGEQNSRTPELAHESPVQEQDPNVVEIPNPAWTRQPIQQHRSFQIYSSSAAQIQQPLPDLSEIPNPTLTRPSTAQSSTSSDATHIQEQEPDVSDIPSPVLTQQSTYPPPQRSLRARTPSPIRQVQAFVSPMLSDAIKRKRDWDVFNENPVQIIEVPDNADIRYTINIKNKVTHMNLADPSVYHHTDTAVSIGIFTVIKTGLEVAGFSPIFQVADAQGPAGLCIHNEVQWKESVRSLYFPSRTNHLIVDVFI</sequence>
<proteinExistence type="predicted"/>